<protein>
    <submittedName>
        <fullName evidence="2">Uncharacterized protein</fullName>
    </submittedName>
</protein>
<evidence type="ECO:0000313" key="3">
    <source>
        <dbReference type="Proteomes" id="UP001374893"/>
    </source>
</evidence>
<evidence type="ECO:0000313" key="2">
    <source>
        <dbReference type="EMBL" id="BCX50328.1"/>
    </source>
</evidence>
<dbReference type="RefSeq" id="WP_338687332.1">
    <property type="nucleotide sequence ID" value="NZ_AP024702.1"/>
</dbReference>
<organism evidence="2 3">
    <name type="scientific">Haloferula helveola</name>
    <dbReference type="NCBI Taxonomy" id="490095"/>
    <lineage>
        <taxon>Bacteria</taxon>
        <taxon>Pseudomonadati</taxon>
        <taxon>Verrucomicrobiota</taxon>
        <taxon>Verrucomicrobiia</taxon>
        <taxon>Verrucomicrobiales</taxon>
        <taxon>Verrucomicrobiaceae</taxon>
        <taxon>Haloferula</taxon>
    </lineage>
</organism>
<name>A0ABN6HA36_9BACT</name>
<sequence length="976" mass="99440">MKRHVGKLAQLAPTALLATGIGNAATWQGDALPDPAHIDWFNADNWGGALPAIGEDVTFDIFPIEKVVDIGAGNPDVGLFQLIGSNSNVVFDGTGTITATDLNLGTGGGNNQPTGTVFNANLVIANDILVQRKSFGHVFNGTVTAGALDFGQATVNFNNTVTITAVDGLQAFYKNIAVAGGPTYNFFDVLNSAGGSIFSSDAGFPTRVNLWADDTLSGLTDVLEVNESGQLMFQVTPASPADFGTGSVAVNAFGLLLGDPGDATWGPAGDIAVNDDAILALDALATEPTVGEVGSGVAWKGVVATGTVSAGASGSSIYKGMAVGGFLPNLSGSVLEAPAGTGDVEIVVLSGIGTNAQNVDIVSQDGTGVANLYCRGRFQSNGGRLNPNDLANAVSSYNFVGSSGIPANQMVDLYNNFTVEAPETYNFSGDGWVEVDPSNMKGELTFSGSTMLVGSTEQFQNKATAGYENTKLNFGEGAALEMASNEIDLLELLDADQIVTTGTPILALSSNNGSIYEFTTATTPRAIEFMKSATITMTENNRNTASLMGEGLYIGDGKYLLSNHTKGNFTLAADGGSPDAKLNGSSGGGTTMGIGNTGGGTLIIQIPIDGNGSTIAVNNTAVMESALTVGNTLNVRRTTAPSTRVEFSGPVEDTPAIEVRNGTLGLEDGLVLPATVDIAVVAGATLDVNLTTPATIDALGGNGSVQGADSLAFSTIAPGASVGAINMGNFTMPNGAAYDCEISASGAVPGVDNDVINGGTVGFDTAWTLNLVNSGLSPGDLDGSEIFTIIDAGSISGFVVPTITGTGFDTSGAVVSQNGGNIEVTGLLVDAGGASDYETWAGGPFSGVLGDDTPEVDFDGGGLETGIEYVVGGDPTDPGDDVSLAPTFDNTTDPDFFIYTYRRTDLALGDPDTTIVVEYGSSLTGWTDAVHDGTDIIVSETDEGGGAGVDLVEVKIRRTLATDDRLFARLSVTIAP</sequence>
<reference evidence="2 3" key="1">
    <citation type="submission" date="2021-06" db="EMBL/GenBank/DDBJ databases">
        <title>Complete genome of Haloferula helveola possessing various polysaccharide degrading enzymes.</title>
        <authorList>
            <person name="Takami H."/>
            <person name="Huang C."/>
            <person name="Hamasaki K."/>
        </authorList>
    </citation>
    <scope>NUCLEOTIDE SEQUENCE [LARGE SCALE GENOMIC DNA]</scope>
    <source>
        <strain evidence="2 3">CN-1</strain>
    </source>
</reference>
<proteinExistence type="predicted"/>
<keyword evidence="1" id="KW-0732">Signal</keyword>
<keyword evidence="3" id="KW-1185">Reference proteome</keyword>
<accession>A0ABN6HA36</accession>
<dbReference type="EMBL" id="AP024702">
    <property type="protein sequence ID" value="BCX50328.1"/>
    <property type="molecule type" value="Genomic_DNA"/>
</dbReference>
<evidence type="ECO:0000256" key="1">
    <source>
        <dbReference type="SAM" id="SignalP"/>
    </source>
</evidence>
<gene>
    <name evidence="2" type="ORF">HAHE_42360</name>
</gene>
<feature type="signal peptide" evidence="1">
    <location>
        <begin position="1"/>
        <end position="24"/>
    </location>
</feature>
<dbReference type="Proteomes" id="UP001374893">
    <property type="component" value="Chromosome"/>
</dbReference>
<feature type="chain" id="PRO_5045547715" evidence="1">
    <location>
        <begin position="25"/>
        <end position="976"/>
    </location>
</feature>